<evidence type="ECO:0000313" key="2">
    <source>
        <dbReference type="EMBL" id="KAE9392082.1"/>
    </source>
</evidence>
<name>A0A6A4H1L0_9AGAR</name>
<accession>A0A6A4H1L0</accession>
<gene>
    <name evidence="2" type="ORF">BT96DRAFT_1000705</name>
</gene>
<proteinExistence type="predicted"/>
<evidence type="ECO:0000313" key="3">
    <source>
        <dbReference type="Proteomes" id="UP000799118"/>
    </source>
</evidence>
<evidence type="ECO:0000256" key="1">
    <source>
        <dbReference type="SAM" id="MobiDB-lite"/>
    </source>
</evidence>
<keyword evidence="3" id="KW-1185">Reference proteome</keyword>
<protein>
    <submittedName>
        <fullName evidence="2">Uncharacterized protein</fullName>
    </submittedName>
</protein>
<feature type="region of interest" description="Disordered" evidence="1">
    <location>
        <begin position="1"/>
        <end position="31"/>
    </location>
</feature>
<sequence>MSYASTSRKHSAAQISEGSRARFDPTPTRSKLCTRKYGRRAHQAAAASLTINRVSSIATIQRVSSVQTVEQVSSGSSFSTVQRVSSTPSIECISSTIDHVSALSTGEEGAEGSTSRMQQNAQATFQLFKARVTEELSCYICCNLAFQSRITPCGITKLDVASVEQRSIPNRLLAIHCKPWSKFWPKKRVSLFQTKFEKFGLVALAN</sequence>
<reference evidence="2" key="1">
    <citation type="journal article" date="2019" name="Environ. Microbiol.">
        <title>Fungal ecological strategies reflected in gene transcription - a case study of two litter decomposers.</title>
        <authorList>
            <person name="Barbi F."/>
            <person name="Kohler A."/>
            <person name="Barry K."/>
            <person name="Baskaran P."/>
            <person name="Daum C."/>
            <person name="Fauchery L."/>
            <person name="Ihrmark K."/>
            <person name="Kuo A."/>
            <person name="LaButti K."/>
            <person name="Lipzen A."/>
            <person name="Morin E."/>
            <person name="Grigoriev I.V."/>
            <person name="Henrissat B."/>
            <person name="Lindahl B."/>
            <person name="Martin F."/>
        </authorList>
    </citation>
    <scope>NUCLEOTIDE SEQUENCE</scope>
    <source>
        <strain evidence="2">JB14</strain>
    </source>
</reference>
<organism evidence="2 3">
    <name type="scientific">Gymnopus androsaceus JB14</name>
    <dbReference type="NCBI Taxonomy" id="1447944"/>
    <lineage>
        <taxon>Eukaryota</taxon>
        <taxon>Fungi</taxon>
        <taxon>Dikarya</taxon>
        <taxon>Basidiomycota</taxon>
        <taxon>Agaricomycotina</taxon>
        <taxon>Agaricomycetes</taxon>
        <taxon>Agaricomycetidae</taxon>
        <taxon>Agaricales</taxon>
        <taxon>Marasmiineae</taxon>
        <taxon>Omphalotaceae</taxon>
        <taxon>Gymnopus</taxon>
    </lineage>
</organism>
<dbReference type="EMBL" id="ML769605">
    <property type="protein sequence ID" value="KAE9392082.1"/>
    <property type="molecule type" value="Genomic_DNA"/>
</dbReference>
<dbReference type="AlphaFoldDB" id="A0A6A4H1L0"/>
<dbReference type="Proteomes" id="UP000799118">
    <property type="component" value="Unassembled WGS sequence"/>
</dbReference>